<keyword evidence="2" id="KW-1185">Reference proteome</keyword>
<accession>A0A225VHD7</accession>
<evidence type="ECO:0000313" key="1">
    <source>
        <dbReference type="EMBL" id="OWZ04524.1"/>
    </source>
</evidence>
<dbReference type="OrthoDB" id="78677at2759"/>
<reference evidence="2" key="1">
    <citation type="submission" date="2017-03" db="EMBL/GenBank/DDBJ databases">
        <title>Phytopthora megakarya and P. palmivora, two closely related causual agents of cacao black pod achieved similar genome size and gene model numbers by different mechanisms.</title>
        <authorList>
            <person name="Ali S."/>
            <person name="Shao J."/>
            <person name="Larry D.J."/>
            <person name="Kronmiller B."/>
            <person name="Shen D."/>
            <person name="Strem M.D."/>
            <person name="Melnick R.L."/>
            <person name="Guiltinan M.J."/>
            <person name="Tyler B.M."/>
            <person name="Meinhardt L.W."/>
            <person name="Bailey B.A."/>
        </authorList>
    </citation>
    <scope>NUCLEOTIDE SEQUENCE [LARGE SCALE GENOMIC DNA]</scope>
    <source>
        <strain evidence="2">zdho120</strain>
    </source>
</reference>
<gene>
    <name evidence="1" type="ORF">PHMEG_00023556</name>
</gene>
<organism evidence="1 2">
    <name type="scientific">Phytophthora megakarya</name>
    <dbReference type="NCBI Taxonomy" id="4795"/>
    <lineage>
        <taxon>Eukaryota</taxon>
        <taxon>Sar</taxon>
        <taxon>Stramenopiles</taxon>
        <taxon>Oomycota</taxon>
        <taxon>Peronosporomycetes</taxon>
        <taxon>Peronosporales</taxon>
        <taxon>Peronosporaceae</taxon>
        <taxon>Phytophthora</taxon>
    </lineage>
</organism>
<dbReference type="Proteomes" id="UP000198211">
    <property type="component" value="Unassembled WGS sequence"/>
</dbReference>
<name>A0A225VHD7_9STRA</name>
<protein>
    <submittedName>
        <fullName evidence="1">Uncharacterized protein</fullName>
    </submittedName>
</protein>
<dbReference type="EMBL" id="NBNE01004916">
    <property type="protein sequence ID" value="OWZ04524.1"/>
    <property type="molecule type" value="Genomic_DNA"/>
</dbReference>
<evidence type="ECO:0000313" key="2">
    <source>
        <dbReference type="Proteomes" id="UP000198211"/>
    </source>
</evidence>
<sequence>MQPREWPRVIRIVQMVLNHTPSPVLDGVAPITVMTGHKAMGPSDHEAIPGPVEMATLDEIQSSQRAHKVKSQRALKEIHKRSSGVNTYIRGAAPSDHAKTKGTSMAPFDIGDFVLHSDAWQHTH</sequence>
<dbReference type="AlphaFoldDB" id="A0A225VHD7"/>
<comment type="caution">
    <text evidence="1">The sequence shown here is derived from an EMBL/GenBank/DDBJ whole genome shotgun (WGS) entry which is preliminary data.</text>
</comment>
<proteinExistence type="predicted"/>